<evidence type="ECO:0000259" key="1">
    <source>
        <dbReference type="Pfam" id="PF06634"/>
    </source>
</evidence>
<feature type="domain" description="DUF1156" evidence="1">
    <location>
        <begin position="13"/>
        <end position="70"/>
    </location>
</feature>
<dbReference type="InterPro" id="IPR029063">
    <property type="entry name" value="SAM-dependent_MTases_sf"/>
</dbReference>
<dbReference type="InterPro" id="IPR002052">
    <property type="entry name" value="DNA_methylase_N6_adenine_CS"/>
</dbReference>
<proteinExistence type="predicted"/>
<dbReference type="Gene3D" id="3.40.50.150">
    <property type="entry name" value="Vaccinia Virus protein VP39"/>
    <property type="match status" value="1"/>
</dbReference>
<dbReference type="GO" id="GO:0003676">
    <property type="term" value="F:nucleic acid binding"/>
    <property type="evidence" value="ECO:0007669"/>
    <property type="project" value="InterPro"/>
</dbReference>
<evidence type="ECO:0000313" key="2">
    <source>
        <dbReference type="EMBL" id="GER93793.1"/>
    </source>
</evidence>
<gene>
    <name evidence="2" type="ORF">A45J_1549</name>
</gene>
<name>A0A5J4L207_9ZZZZ</name>
<organism evidence="2">
    <name type="scientific">hot springs metagenome</name>
    <dbReference type="NCBI Taxonomy" id="433727"/>
    <lineage>
        <taxon>unclassified sequences</taxon>
        <taxon>metagenomes</taxon>
        <taxon>ecological metagenomes</taxon>
    </lineage>
</organism>
<dbReference type="AlphaFoldDB" id="A0A5J4L207"/>
<dbReference type="EMBL" id="BLAB01000001">
    <property type="protein sequence ID" value="GER93793.1"/>
    <property type="molecule type" value="Genomic_DNA"/>
</dbReference>
<reference evidence="2" key="1">
    <citation type="submission" date="2019-10" db="EMBL/GenBank/DDBJ databases">
        <title>Metagenomic sequencing of thiosulfate-disproportionating enrichment culture.</title>
        <authorList>
            <person name="Umezawa K."/>
            <person name="Kojima H."/>
            <person name="Fukui M."/>
        </authorList>
    </citation>
    <scope>NUCLEOTIDE SEQUENCE</scope>
    <source>
        <strain evidence="2">45J</strain>
    </source>
</reference>
<comment type="caution">
    <text evidence="2">The sequence shown here is derived from an EMBL/GenBank/DDBJ whole genome shotgun (WGS) entry which is preliminary data.</text>
</comment>
<dbReference type="GO" id="GO:0008168">
    <property type="term" value="F:methyltransferase activity"/>
    <property type="evidence" value="ECO:0007669"/>
    <property type="project" value="InterPro"/>
</dbReference>
<accession>A0A5J4L207</accession>
<dbReference type="SUPFAM" id="SSF53335">
    <property type="entry name" value="S-adenosyl-L-methionine-dependent methyltransferases"/>
    <property type="match status" value="1"/>
</dbReference>
<protein>
    <submittedName>
        <fullName evidence="2">DUF1156 domain-containing protein</fullName>
    </submittedName>
</protein>
<dbReference type="GO" id="GO:0032259">
    <property type="term" value="P:methylation"/>
    <property type="evidence" value="ECO:0007669"/>
    <property type="project" value="InterPro"/>
</dbReference>
<sequence length="979" mass="111258">MPDNNRRFIEESFPVKEVSIESAKEKNIRHGHISTLHIWWARRPLSSSRATAYAALTPAPKDIDEWNKKRQFIIDLCKWENSLRHDLIEKARRDILSANGGKAPKVIDPFSGGGSYPLEALRLGCEAYANDYNPVAVLIQKCTLEYPQKYGRLEIGDRKLGKEGKDTSFDYSEDWLSKSEFIWWHITANRNNREDDSGVDSFFGEEISLQSHISNPLLAAVKYWGNWILEEAKKEIGKFYPPEPDGSIPVGYIWARTVPCQNPSCGAEIPLMRQFWLAKKNKKEIALYPYVEGKEVKFKIVGDGYEKMPENFNPENGTVSRARVTCPVCGGVIDDKTTRKLFQTGKAGERMVAVVLTAGNRELPRGDRGKTYRLATDKDIATFEKAKNALQKKIEELREKWGMEPVPDEDMDVNDPTTVAGRGYGINKWGDLFNPRQKLALITFTEKVRQAYEGIRNSASPIPNSQLGDFAKAVASYLGMSVNRLATYLAGLTRWRADALSFERIFDRQALGMVWDYGEVNPFSSSRGCWNLEPMLQSIFHISQIPISYSLLANGYSPSTVVTNASATSLPYPDNFFDAVFTDPPYYDNVSYAALSDFFYVWLKRTVGHLYPELFSTPLTPKKGEIIANVPLHKSKERAKQFFEEQLALAFKEMYRILKPVGIAVIVYAHKSTAGWETVINALLDSGLVVNASWPLNTEMQSRLNANETASLSSSIYIVARKIKREPTGFYNQVKEELKRYLNEKLDRLWAEGISGADFFISAIGAGIEVFGKYEKVMDYEGNIIRADRLLEDVRKIATDYAVHQILHNGFAGEISDLTRFYVLYRWDFGEAKVHFDEARKLATSCGIDLASEWNNKGFIKKEKEFIRVLGPHERDWKLDIVNSQLNPQSPISHSPSPDLIDVLHHTLILWEKGRREDMVKLLKGTGFGNSEAFYRVAQAISETLPNESKEKKLLDGFLVGKERVREEVRKDTKMERLF</sequence>
<dbReference type="Pfam" id="PF06634">
    <property type="entry name" value="DUF1156"/>
    <property type="match status" value="1"/>
</dbReference>
<dbReference type="PROSITE" id="PS00092">
    <property type="entry name" value="N6_MTASE"/>
    <property type="match status" value="1"/>
</dbReference>
<dbReference type="InterPro" id="IPR009537">
    <property type="entry name" value="DUF1156"/>
</dbReference>